<sequence>MLADIPAQVERLDYHRTPSAERIFPVIRNLHALWPDGQSPQGQDGPRGADESLSSTFSPTRCAWGARNTLYGLMRASHFEGEYPCGAAP</sequence>
<dbReference type="AlphaFoldDB" id="A0A3M6R9I3"/>
<accession>A0A3M6R9I3</accession>
<evidence type="ECO:0000256" key="1">
    <source>
        <dbReference type="SAM" id="MobiDB-lite"/>
    </source>
</evidence>
<gene>
    <name evidence="2" type="ORF">EBQ24_01780</name>
</gene>
<evidence type="ECO:0000313" key="3">
    <source>
        <dbReference type="Proteomes" id="UP000281171"/>
    </source>
</evidence>
<proteinExistence type="predicted"/>
<reference evidence="2 3" key="1">
    <citation type="submission" date="2018-10" db="EMBL/GenBank/DDBJ databases">
        <title>Comamonadaceae CDC group NO-1 genome sequencing and assembly.</title>
        <authorList>
            <person name="Bernier A.-M."/>
            <person name="Bernard K."/>
        </authorList>
    </citation>
    <scope>NUCLEOTIDE SEQUENCE [LARGE SCALE GENOMIC DNA]</scope>
    <source>
        <strain evidence="2 3">NML180581</strain>
    </source>
</reference>
<organism evidence="2 3">
    <name type="scientific">Allofranklinella schreckenbergeri</name>
    <dbReference type="NCBI Taxonomy" id="1076744"/>
    <lineage>
        <taxon>Bacteria</taxon>
        <taxon>Pseudomonadati</taxon>
        <taxon>Pseudomonadota</taxon>
        <taxon>Betaproteobacteria</taxon>
        <taxon>Burkholderiales</taxon>
        <taxon>Comamonadaceae</taxon>
        <taxon>Allofranklinella</taxon>
    </lineage>
</organism>
<dbReference type="Proteomes" id="UP000281171">
    <property type="component" value="Unassembled WGS sequence"/>
</dbReference>
<feature type="region of interest" description="Disordered" evidence="1">
    <location>
        <begin position="35"/>
        <end position="59"/>
    </location>
</feature>
<comment type="caution">
    <text evidence="2">The sequence shown here is derived from an EMBL/GenBank/DDBJ whole genome shotgun (WGS) entry which is preliminary data.</text>
</comment>
<dbReference type="EMBL" id="RDQK01000003">
    <property type="protein sequence ID" value="RMX11428.1"/>
    <property type="molecule type" value="Genomic_DNA"/>
</dbReference>
<evidence type="ECO:0000313" key="2">
    <source>
        <dbReference type="EMBL" id="RMX11428.1"/>
    </source>
</evidence>
<protein>
    <submittedName>
        <fullName evidence="2">Uncharacterized protein</fullName>
    </submittedName>
</protein>
<name>A0A3M6R9I3_9BURK</name>